<sequence>MAKRKHSRTAEECRPKTKHIRFEYKRVKNYNKMSGRDLTTCPFFKELNNSLHGDASIVINRVSRSIDLQRGNQATGCNANQQREGPALGTAMPETQGNGLPMDNNELERGHMSAKPRVQFPPDDDDEIQIEIPVTLLEMEDNSQSEEERQATNTGVQDISISNQGEEQSLESRITVVNLSQNSHLQQLRNRSRRAVRGEHIARAIMENANQQINLSRDPSGGHFSSTTLLQREDEDLTGGDIDEDKNNSNGVGQSGKATRENMDIVTLELHTGVNSDNEPVSAQSCDDDSDMNPVNITEAIHKQESINKEVQSRLQSMEFRIKTLERNMTSSYGTSEQE</sequence>
<protein>
    <submittedName>
        <fullName evidence="2">Uncharacterized protein</fullName>
    </submittedName>
</protein>
<gene>
    <name evidence="2" type="ORF">JD844_012484</name>
</gene>
<evidence type="ECO:0000313" key="2">
    <source>
        <dbReference type="EMBL" id="KAH0629977.1"/>
    </source>
</evidence>
<dbReference type="EMBL" id="JAIPUX010000439">
    <property type="protein sequence ID" value="KAH0629977.1"/>
    <property type="molecule type" value="Genomic_DNA"/>
</dbReference>
<dbReference type="PANTHER" id="PTHR47595">
    <property type="entry name" value="HEAT SHOCK 70 KDA PROTEIN 14"/>
    <property type="match status" value="1"/>
</dbReference>
<feature type="region of interest" description="Disordered" evidence="1">
    <location>
        <begin position="140"/>
        <end position="167"/>
    </location>
</feature>
<reference evidence="2 3" key="1">
    <citation type="journal article" date="2022" name="Gigascience">
        <title>A chromosome-level genome assembly and annotation of the desert horned lizard, Phrynosoma platyrhinos, provides insight into chromosomal rearrangements among reptiles.</title>
        <authorList>
            <person name="Koochekian N."/>
            <person name="Ascanio A."/>
            <person name="Farleigh K."/>
            <person name="Card D.C."/>
            <person name="Schield D.R."/>
            <person name="Castoe T.A."/>
            <person name="Jezkova T."/>
        </authorList>
    </citation>
    <scope>NUCLEOTIDE SEQUENCE [LARGE SCALE GENOMIC DNA]</scope>
    <source>
        <strain evidence="2">NK-2021</strain>
    </source>
</reference>
<accession>A0ABQ7TKE5</accession>
<evidence type="ECO:0000256" key="1">
    <source>
        <dbReference type="SAM" id="MobiDB-lite"/>
    </source>
</evidence>
<feature type="region of interest" description="Disordered" evidence="1">
    <location>
        <begin position="237"/>
        <end position="261"/>
    </location>
</feature>
<name>A0ABQ7TKE5_PHRPL</name>
<comment type="caution">
    <text evidence="2">The sequence shown here is derived from an EMBL/GenBank/DDBJ whole genome shotgun (WGS) entry which is preliminary data.</text>
</comment>
<evidence type="ECO:0000313" key="3">
    <source>
        <dbReference type="Proteomes" id="UP000826234"/>
    </source>
</evidence>
<feature type="compositionally biased region" description="Polar residues" evidence="1">
    <location>
        <begin position="151"/>
        <end position="167"/>
    </location>
</feature>
<organism evidence="2 3">
    <name type="scientific">Phrynosoma platyrhinos</name>
    <name type="common">Desert horned lizard</name>
    <dbReference type="NCBI Taxonomy" id="52577"/>
    <lineage>
        <taxon>Eukaryota</taxon>
        <taxon>Metazoa</taxon>
        <taxon>Chordata</taxon>
        <taxon>Craniata</taxon>
        <taxon>Vertebrata</taxon>
        <taxon>Euteleostomi</taxon>
        <taxon>Lepidosauria</taxon>
        <taxon>Squamata</taxon>
        <taxon>Bifurcata</taxon>
        <taxon>Unidentata</taxon>
        <taxon>Episquamata</taxon>
        <taxon>Toxicofera</taxon>
        <taxon>Iguania</taxon>
        <taxon>Phrynosomatidae</taxon>
        <taxon>Phrynosomatinae</taxon>
        <taxon>Phrynosoma</taxon>
    </lineage>
</organism>
<proteinExistence type="predicted"/>
<dbReference type="PANTHER" id="PTHR47595:SF1">
    <property type="entry name" value="MYB_SANT-LIKE DNA-BINDING DOMAIN-CONTAINING PROTEIN"/>
    <property type="match status" value="1"/>
</dbReference>
<keyword evidence="3" id="KW-1185">Reference proteome</keyword>
<dbReference type="Proteomes" id="UP000826234">
    <property type="component" value="Unassembled WGS sequence"/>
</dbReference>